<dbReference type="GO" id="GO:0005764">
    <property type="term" value="C:lysosome"/>
    <property type="evidence" value="ECO:0007669"/>
    <property type="project" value="TreeGrafter"/>
</dbReference>
<dbReference type="InterPro" id="IPR008758">
    <property type="entry name" value="Peptidase_S28"/>
</dbReference>
<evidence type="ECO:0000313" key="7">
    <source>
        <dbReference type="EMBL" id="KAG5268972.1"/>
    </source>
</evidence>
<dbReference type="GO" id="GO:0005768">
    <property type="term" value="C:endosome"/>
    <property type="evidence" value="ECO:0007669"/>
    <property type="project" value="TreeGrafter"/>
</dbReference>
<keyword evidence="6" id="KW-0812">Transmembrane</keyword>
<evidence type="ECO:0000256" key="2">
    <source>
        <dbReference type="ARBA" id="ARBA00022670"/>
    </source>
</evidence>
<reference evidence="7" key="1">
    <citation type="submission" date="2020-10" db="EMBL/GenBank/DDBJ databases">
        <title>Chromosome-scale genome assembly of the Allis shad, Alosa alosa.</title>
        <authorList>
            <person name="Margot Z."/>
            <person name="Christophe K."/>
            <person name="Cabau C."/>
            <person name="Louis A."/>
            <person name="Berthelot C."/>
            <person name="Parey E."/>
            <person name="Roest Crollius H."/>
            <person name="Montfort J."/>
            <person name="Robinson-Rechavi M."/>
            <person name="Bucao C."/>
            <person name="Bouchez O."/>
            <person name="Gislard M."/>
            <person name="Lluch J."/>
            <person name="Milhes M."/>
            <person name="Lampietro C."/>
            <person name="Lopez Roques C."/>
            <person name="Donnadieu C."/>
            <person name="Braasch I."/>
            <person name="Desvignes T."/>
            <person name="Postlethwait J."/>
            <person name="Bobe J."/>
            <person name="Guiguen Y."/>
        </authorList>
    </citation>
    <scope>NUCLEOTIDE SEQUENCE</scope>
    <source>
        <strain evidence="7">M-15738</strain>
        <tissue evidence="7">Blood</tissue>
    </source>
</reference>
<organism evidence="7 8">
    <name type="scientific">Alosa alosa</name>
    <name type="common">allis shad</name>
    <dbReference type="NCBI Taxonomy" id="278164"/>
    <lineage>
        <taxon>Eukaryota</taxon>
        <taxon>Metazoa</taxon>
        <taxon>Chordata</taxon>
        <taxon>Craniata</taxon>
        <taxon>Vertebrata</taxon>
        <taxon>Euteleostomi</taxon>
        <taxon>Actinopterygii</taxon>
        <taxon>Neopterygii</taxon>
        <taxon>Teleostei</taxon>
        <taxon>Clupei</taxon>
        <taxon>Clupeiformes</taxon>
        <taxon>Clupeoidei</taxon>
        <taxon>Clupeidae</taxon>
        <taxon>Alosa</taxon>
    </lineage>
</organism>
<dbReference type="Gene3D" id="3.40.50.1820">
    <property type="entry name" value="alpha/beta hydrolase"/>
    <property type="match status" value="1"/>
</dbReference>
<keyword evidence="6" id="KW-0472">Membrane</keyword>
<dbReference type="PANTHER" id="PTHR11010">
    <property type="entry name" value="PROTEASE S28 PRO-X CARBOXYPEPTIDASE-RELATED"/>
    <property type="match status" value="1"/>
</dbReference>
<sequence>MYLSTSRLTIIIFLLYYVCAGRVLWRIKERVRQARYQKAKQHLLGHALRGHLLKSHAKDGVIHQELDHFDSNRKDTFPQRFFVNEKYWEEPDGPVFLFIGGEAAISEVDVLAGHHVDMAEEHGALIVALEHRFYGESMNPGGLDTEDLADLSSQQALADLVTFHHYISERYHLSDKNTWISFGGSYGGSLSAWLRGKFPHLVYGAVASSAPVKAKLDFSTYNKVVGLSLMDEGVGGSAKCVGDVWEAFAAVEAALMGGNETQVGKDFSCCDTPSSLDDQIELLSSLADLIATTVELNDIEGGMSIEELCTLMTNQSEQYEEEAEAYDRLVNLMDIYRDVEDLPCLLSSHEDILDELRNTTESMDGSSERQWYYQMCTEFGFFQTCEDASCPFSRMLTLRSATELCTEVFDIPQDRLPGHVAFTNLYYGGKDPENDRVLYVNGEIDPWHELSVTSNGTWKNRGRAIFIKGASHCADMQKEDKSDSASLREAREGIESHVAMWLKTAAWERMMA</sequence>
<dbReference type="InterPro" id="IPR029058">
    <property type="entry name" value="AB_hydrolase_fold"/>
</dbReference>
<keyword evidence="5" id="KW-0325">Glycoprotein</keyword>
<evidence type="ECO:0000256" key="5">
    <source>
        <dbReference type="ARBA" id="ARBA00023180"/>
    </source>
</evidence>
<keyword evidence="4" id="KW-0378">Hydrolase</keyword>
<comment type="similarity">
    <text evidence="1">Belongs to the peptidase S28 family.</text>
</comment>
<name>A0AAV6G6F3_9TELE</name>
<proteinExistence type="inferred from homology"/>
<dbReference type="GO" id="GO:0070008">
    <property type="term" value="F:serine-type exopeptidase activity"/>
    <property type="evidence" value="ECO:0007669"/>
    <property type="project" value="InterPro"/>
</dbReference>
<evidence type="ECO:0000313" key="8">
    <source>
        <dbReference type="Proteomes" id="UP000823561"/>
    </source>
</evidence>
<feature type="transmembrane region" description="Helical" evidence="6">
    <location>
        <begin position="6"/>
        <end position="25"/>
    </location>
</feature>
<dbReference type="InterPro" id="IPR042269">
    <property type="entry name" value="Ser_carbopepase_S28_SKS"/>
</dbReference>
<dbReference type="EMBL" id="JADWDJ010000015">
    <property type="protein sequence ID" value="KAG5268972.1"/>
    <property type="molecule type" value="Genomic_DNA"/>
</dbReference>
<dbReference type="PANTHER" id="PTHR11010:SF11">
    <property type="entry name" value="THYMUS-SPECIFIC SERINE PROTEASE"/>
    <property type="match status" value="1"/>
</dbReference>
<keyword evidence="8" id="KW-1185">Reference proteome</keyword>
<dbReference type="Proteomes" id="UP000823561">
    <property type="component" value="Chromosome 15"/>
</dbReference>
<protein>
    <recommendedName>
        <fullName evidence="9">Thymus-specific serine protease</fullName>
    </recommendedName>
</protein>
<dbReference type="Gene3D" id="1.20.120.980">
    <property type="entry name" value="Serine carboxypeptidase S28, SKS domain"/>
    <property type="match status" value="1"/>
</dbReference>
<evidence type="ECO:0000256" key="6">
    <source>
        <dbReference type="SAM" id="Phobius"/>
    </source>
</evidence>
<evidence type="ECO:0000256" key="1">
    <source>
        <dbReference type="ARBA" id="ARBA00011079"/>
    </source>
</evidence>
<dbReference type="SUPFAM" id="SSF53474">
    <property type="entry name" value="alpha/beta-Hydrolases"/>
    <property type="match status" value="1"/>
</dbReference>
<dbReference type="GO" id="GO:0006508">
    <property type="term" value="P:proteolysis"/>
    <property type="evidence" value="ECO:0007669"/>
    <property type="project" value="UniProtKB-KW"/>
</dbReference>
<comment type="caution">
    <text evidence="7">The sequence shown here is derived from an EMBL/GenBank/DDBJ whole genome shotgun (WGS) entry which is preliminary data.</text>
</comment>
<evidence type="ECO:0008006" key="9">
    <source>
        <dbReference type="Google" id="ProtNLM"/>
    </source>
</evidence>
<keyword evidence="2" id="KW-0645">Protease</keyword>
<accession>A0AAV6G6F3</accession>
<evidence type="ECO:0000256" key="4">
    <source>
        <dbReference type="ARBA" id="ARBA00022801"/>
    </source>
</evidence>
<keyword evidence="6" id="KW-1133">Transmembrane helix</keyword>
<dbReference type="Pfam" id="PF05577">
    <property type="entry name" value="Peptidase_S28"/>
    <property type="match status" value="1"/>
</dbReference>
<gene>
    <name evidence="7" type="ORF">AALO_G00196880</name>
</gene>
<keyword evidence="3" id="KW-0732">Signal</keyword>
<dbReference type="AlphaFoldDB" id="A0AAV6G6F3"/>
<evidence type="ECO:0000256" key="3">
    <source>
        <dbReference type="ARBA" id="ARBA00022729"/>
    </source>
</evidence>
<dbReference type="GO" id="GO:0008239">
    <property type="term" value="F:dipeptidyl-peptidase activity"/>
    <property type="evidence" value="ECO:0007669"/>
    <property type="project" value="TreeGrafter"/>
</dbReference>